<name>A0ABW8JWS7_9GAMM</name>
<reference evidence="4 5" key="1">
    <citation type="submission" date="2020-10" db="EMBL/GenBank/DDBJ databases">
        <title>Phylogeny of dyella-like bacteria.</title>
        <authorList>
            <person name="Fu J."/>
        </authorList>
    </citation>
    <scope>NUCLEOTIDE SEQUENCE [LARGE SCALE GENOMIC DNA]</scope>
    <source>
        <strain evidence="4 5">Gsoil3046</strain>
    </source>
</reference>
<keyword evidence="5" id="KW-1185">Reference proteome</keyword>
<evidence type="ECO:0000256" key="2">
    <source>
        <dbReference type="SAM" id="SignalP"/>
    </source>
</evidence>
<feature type="region of interest" description="Disordered" evidence="1">
    <location>
        <begin position="153"/>
        <end position="177"/>
    </location>
</feature>
<organism evidence="4 5">
    <name type="scientific">Dyella ginsengisoli</name>
    <dbReference type="NCBI Taxonomy" id="363848"/>
    <lineage>
        <taxon>Bacteria</taxon>
        <taxon>Pseudomonadati</taxon>
        <taxon>Pseudomonadota</taxon>
        <taxon>Gammaproteobacteria</taxon>
        <taxon>Lysobacterales</taxon>
        <taxon>Rhodanobacteraceae</taxon>
        <taxon>Dyella</taxon>
    </lineage>
</organism>
<dbReference type="Pfam" id="PF09832">
    <property type="entry name" value="DUF2059"/>
    <property type="match status" value="1"/>
</dbReference>
<feature type="domain" description="DUF2059" evidence="3">
    <location>
        <begin position="82"/>
        <end position="138"/>
    </location>
</feature>
<proteinExistence type="predicted"/>
<protein>
    <submittedName>
        <fullName evidence="4">DUF2059 domain-containing protein</fullName>
    </submittedName>
</protein>
<sequence length="177" mass="19583">MKPKSIKRAWRTLACSAVFALACSPAWAAQASAKQVRELMDVFGVNRMFQQMNTQMAGMMGQQLPCVPASYWNNFLDEKGMQELSEKMIPIYQRHFSAEDIDGLLKFYRSPLGRKVVAEMPATMAEGMQVGQQWGRERGQAMMEQLQKAGTITGEGHCPATAPAQPVLSKPAAKPSK</sequence>
<dbReference type="Proteomes" id="UP001620460">
    <property type="component" value="Unassembled WGS sequence"/>
</dbReference>
<keyword evidence="2" id="KW-0732">Signal</keyword>
<evidence type="ECO:0000259" key="3">
    <source>
        <dbReference type="Pfam" id="PF09832"/>
    </source>
</evidence>
<comment type="caution">
    <text evidence="4">The sequence shown here is derived from an EMBL/GenBank/DDBJ whole genome shotgun (WGS) entry which is preliminary data.</text>
</comment>
<feature type="signal peptide" evidence="2">
    <location>
        <begin position="1"/>
        <end position="28"/>
    </location>
</feature>
<evidence type="ECO:0000256" key="1">
    <source>
        <dbReference type="SAM" id="MobiDB-lite"/>
    </source>
</evidence>
<dbReference type="InterPro" id="IPR018637">
    <property type="entry name" value="DUF2059"/>
</dbReference>
<gene>
    <name evidence="4" type="ORF">ISP17_16760</name>
</gene>
<evidence type="ECO:0000313" key="4">
    <source>
        <dbReference type="EMBL" id="MFK2905613.1"/>
    </source>
</evidence>
<evidence type="ECO:0000313" key="5">
    <source>
        <dbReference type="Proteomes" id="UP001620460"/>
    </source>
</evidence>
<dbReference type="RefSeq" id="WP_404635181.1">
    <property type="nucleotide sequence ID" value="NZ_JADIKM010000005.1"/>
</dbReference>
<dbReference type="EMBL" id="JADIKM010000005">
    <property type="protein sequence ID" value="MFK2905613.1"/>
    <property type="molecule type" value="Genomic_DNA"/>
</dbReference>
<dbReference type="PROSITE" id="PS51257">
    <property type="entry name" value="PROKAR_LIPOPROTEIN"/>
    <property type="match status" value="1"/>
</dbReference>
<accession>A0ABW8JWS7</accession>
<feature type="chain" id="PRO_5045066199" evidence="2">
    <location>
        <begin position="29"/>
        <end position="177"/>
    </location>
</feature>